<keyword evidence="7" id="KW-0325">Glycoprotein</keyword>
<dbReference type="GO" id="GO:0042124">
    <property type="term" value="F:1,3-beta-glucanosyltransferase activity"/>
    <property type="evidence" value="ECO:0007669"/>
    <property type="project" value="TreeGrafter"/>
</dbReference>
<evidence type="ECO:0000256" key="3">
    <source>
        <dbReference type="ARBA" id="ARBA00022622"/>
    </source>
</evidence>
<dbReference type="PANTHER" id="PTHR31468:SF5">
    <property type="entry name" value="1,3-BETA-GLUCANOSYLTRANSFERASE GAS5"/>
    <property type="match status" value="1"/>
</dbReference>
<feature type="chain" id="PRO_5017853075" description="1,3-beta-glucanosyltransferase" evidence="9">
    <location>
        <begin position="24"/>
        <end position="449"/>
    </location>
</feature>
<dbReference type="PANTHER" id="PTHR31468">
    <property type="entry name" value="1,3-BETA-GLUCANOSYLTRANSFERASE GAS1"/>
    <property type="match status" value="1"/>
</dbReference>
<keyword evidence="8 9" id="KW-0449">Lipoprotein</keyword>
<feature type="transmembrane region" description="Helical" evidence="11">
    <location>
        <begin position="429"/>
        <end position="448"/>
    </location>
</feature>
<dbReference type="FunCoup" id="A0A3N4KE51">
    <property type="interactions" value="24"/>
</dbReference>
<dbReference type="Pfam" id="PF03198">
    <property type="entry name" value="Glyco_hydro_72"/>
    <property type="match status" value="1"/>
</dbReference>
<dbReference type="AlphaFoldDB" id="A0A3N4KE51"/>
<dbReference type="InterPro" id="IPR017853">
    <property type="entry name" value="GH"/>
</dbReference>
<keyword evidence="5 9" id="KW-0732">Signal</keyword>
<keyword evidence="3 9" id="KW-0336">GPI-anchor</keyword>
<evidence type="ECO:0000313" key="13">
    <source>
        <dbReference type="Proteomes" id="UP000277580"/>
    </source>
</evidence>
<dbReference type="EMBL" id="ML119159">
    <property type="protein sequence ID" value="RPB08760.1"/>
    <property type="molecule type" value="Genomic_DNA"/>
</dbReference>
<keyword evidence="11" id="KW-0812">Transmembrane</keyword>
<dbReference type="OrthoDB" id="421038at2759"/>
<evidence type="ECO:0000256" key="6">
    <source>
        <dbReference type="ARBA" id="ARBA00023136"/>
    </source>
</evidence>
<evidence type="ECO:0000313" key="12">
    <source>
        <dbReference type="EMBL" id="RPB08760.1"/>
    </source>
</evidence>
<dbReference type="STRING" id="1392247.A0A3N4KE51"/>
<evidence type="ECO:0000256" key="1">
    <source>
        <dbReference type="ARBA" id="ARBA00004609"/>
    </source>
</evidence>
<accession>A0A3N4KE51</accession>
<dbReference type="InParanoid" id="A0A3N4KE51"/>
<keyword evidence="11" id="KW-1133">Transmembrane helix</keyword>
<feature type="region of interest" description="Disordered" evidence="10">
    <location>
        <begin position="381"/>
        <end position="409"/>
    </location>
</feature>
<organism evidence="12 13">
    <name type="scientific">Morchella conica CCBAS932</name>
    <dbReference type="NCBI Taxonomy" id="1392247"/>
    <lineage>
        <taxon>Eukaryota</taxon>
        <taxon>Fungi</taxon>
        <taxon>Dikarya</taxon>
        <taxon>Ascomycota</taxon>
        <taxon>Pezizomycotina</taxon>
        <taxon>Pezizomycetes</taxon>
        <taxon>Pezizales</taxon>
        <taxon>Morchellaceae</taxon>
        <taxon>Morchella</taxon>
    </lineage>
</organism>
<evidence type="ECO:0000256" key="4">
    <source>
        <dbReference type="ARBA" id="ARBA00022679"/>
    </source>
</evidence>
<dbReference type="GO" id="GO:0005886">
    <property type="term" value="C:plasma membrane"/>
    <property type="evidence" value="ECO:0007669"/>
    <property type="project" value="UniProtKB-SubCell"/>
</dbReference>
<proteinExistence type="inferred from homology"/>
<protein>
    <recommendedName>
        <fullName evidence="9">1,3-beta-glucanosyltransferase</fullName>
        <ecNumber evidence="9">2.4.1.-</ecNumber>
    </recommendedName>
</protein>
<comment type="subcellular location">
    <subcellularLocation>
        <location evidence="1 9">Cell membrane</location>
        <topology evidence="1 9">Lipid-anchor</topology>
        <topology evidence="1 9">GPI-anchor</topology>
    </subcellularLocation>
</comment>
<evidence type="ECO:0000256" key="5">
    <source>
        <dbReference type="ARBA" id="ARBA00022729"/>
    </source>
</evidence>
<dbReference type="SUPFAM" id="SSF51445">
    <property type="entry name" value="(Trans)glycosidases"/>
    <property type="match status" value="1"/>
</dbReference>
<dbReference type="FunFam" id="3.20.20.80:FF:000032">
    <property type="entry name" value="1,3-beta-glucanosyltransferase"/>
    <property type="match status" value="1"/>
</dbReference>
<evidence type="ECO:0000256" key="7">
    <source>
        <dbReference type="ARBA" id="ARBA00023180"/>
    </source>
</evidence>
<keyword evidence="13" id="KW-1185">Reference proteome</keyword>
<evidence type="ECO:0000256" key="11">
    <source>
        <dbReference type="SAM" id="Phobius"/>
    </source>
</evidence>
<sequence>MRTISLSAAAAVLAFSTLTSAAAATTAITVKGNAFFRGNERFYIRGVDYQPGGSSNLGDPLANTTSCSRDIPIMQELGINTLRVYTVDNSENHDECMKMLEDAGIYLILDVNTPNFSINREFPMYSYNAKYLQHIFATIDVFGQYTNTLGFFSANEVTNMVNNTRAATVVKAVTRDMKQYIAAQVNRPIPVGYSAADVAENRMQMAEYLDCGDDSDARGDFYAINDYSWCGSKSSFQISGWDQKVKNYTDYAVPIFLSEFGCNVPSPRVFAEIESLYSTDMTGVFSGGLVYEFTQEDNKFGLVQVSDDGKTVEKLTDFDNLAKMYNSTANPTGDGGYQTGLSAKSCPAATDVWQASNTLPNLPADASTYMKSGAGKALGNSGGSQYIPPSGTEDLSFDGDTSTASGSAAASSGTAEAGAAFGNSEMVAGTWWIGVIVPMAAVAGAMFVF</sequence>
<dbReference type="Gene3D" id="3.20.20.80">
    <property type="entry name" value="Glycosidases"/>
    <property type="match status" value="1"/>
</dbReference>
<dbReference type="GO" id="GO:0071970">
    <property type="term" value="P:fungal-type cell wall (1-&gt;3)-beta-D-glucan biosynthetic process"/>
    <property type="evidence" value="ECO:0007669"/>
    <property type="project" value="TreeGrafter"/>
</dbReference>
<evidence type="ECO:0000256" key="8">
    <source>
        <dbReference type="ARBA" id="ARBA00023288"/>
    </source>
</evidence>
<dbReference type="InterPro" id="IPR004886">
    <property type="entry name" value="Glucanosyltransferase"/>
</dbReference>
<evidence type="ECO:0000256" key="10">
    <source>
        <dbReference type="SAM" id="MobiDB-lite"/>
    </source>
</evidence>
<dbReference type="Proteomes" id="UP000277580">
    <property type="component" value="Unassembled WGS sequence"/>
</dbReference>
<name>A0A3N4KE51_9PEZI</name>
<gene>
    <name evidence="12" type="ORF">P167DRAFT_511720</name>
</gene>
<dbReference type="GO" id="GO:0098552">
    <property type="term" value="C:side of membrane"/>
    <property type="evidence" value="ECO:0007669"/>
    <property type="project" value="UniProtKB-KW"/>
</dbReference>
<reference evidence="12 13" key="1">
    <citation type="journal article" date="2018" name="Nat. Ecol. Evol.">
        <title>Pezizomycetes genomes reveal the molecular basis of ectomycorrhizal truffle lifestyle.</title>
        <authorList>
            <person name="Murat C."/>
            <person name="Payen T."/>
            <person name="Noel B."/>
            <person name="Kuo A."/>
            <person name="Morin E."/>
            <person name="Chen J."/>
            <person name="Kohler A."/>
            <person name="Krizsan K."/>
            <person name="Balestrini R."/>
            <person name="Da Silva C."/>
            <person name="Montanini B."/>
            <person name="Hainaut M."/>
            <person name="Levati E."/>
            <person name="Barry K.W."/>
            <person name="Belfiori B."/>
            <person name="Cichocki N."/>
            <person name="Clum A."/>
            <person name="Dockter R.B."/>
            <person name="Fauchery L."/>
            <person name="Guy J."/>
            <person name="Iotti M."/>
            <person name="Le Tacon F."/>
            <person name="Lindquist E.A."/>
            <person name="Lipzen A."/>
            <person name="Malagnac F."/>
            <person name="Mello A."/>
            <person name="Molinier V."/>
            <person name="Miyauchi S."/>
            <person name="Poulain J."/>
            <person name="Riccioni C."/>
            <person name="Rubini A."/>
            <person name="Sitrit Y."/>
            <person name="Splivallo R."/>
            <person name="Traeger S."/>
            <person name="Wang M."/>
            <person name="Zifcakova L."/>
            <person name="Wipf D."/>
            <person name="Zambonelli A."/>
            <person name="Paolocci F."/>
            <person name="Nowrousian M."/>
            <person name="Ottonello S."/>
            <person name="Baldrian P."/>
            <person name="Spatafora J.W."/>
            <person name="Henrissat B."/>
            <person name="Nagy L.G."/>
            <person name="Aury J.M."/>
            <person name="Wincker P."/>
            <person name="Grigoriev I.V."/>
            <person name="Bonfante P."/>
            <person name="Martin F.M."/>
        </authorList>
    </citation>
    <scope>NUCLEOTIDE SEQUENCE [LARGE SCALE GENOMIC DNA]</scope>
    <source>
        <strain evidence="12 13">CCBAS932</strain>
    </source>
</reference>
<dbReference type="EC" id="2.4.1.-" evidence="9"/>
<dbReference type="GO" id="GO:0031505">
    <property type="term" value="P:fungal-type cell wall organization"/>
    <property type="evidence" value="ECO:0007669"/>
    <property type="project" value="TreeGrafter"/>
</dbReference>
<evidence type="ECO:0000256" key="2">
    <source>
        <dbReference type="ARBA" id="ARBA00007528"/>
    </source>
</evidence>
<feature type="signal peptide" evidence="9">
    <location>
        <begin position="1"/>
        <end position="23"/>
    </location>
</feature>
<keyword evidence="6 9" id="KW-0472">Membrane</keyword>
<comment type="similarity">
    <text evidence="2 9">Belongs to the glycosyl hydrolase 72 family.</text>
</comment>
<keyword evidence="4 9" id="KW-0808">Transferase</keyword>
<evidence type="ECO:0000256" key="9">
    <source>
        <dbReference type="RuleBase" id="RU361209"/>
    </source>
</evidence>
<comment type="function">
    <text evidence="9">Splits internally a 1,3-beta-glucan molecule and transfers the newly generated reducing end (the donor) to the non-reducing end of another 1,3-beta-glucan molecule (the acceptor) forming a 1,3-beta linkage, resulting in the elongation of 1,3-beta-glucan chains in the cell wall.</text>
</comment>